<evidence type="ECO:0000256" key="1">
    <source>
        <dbReference type="ARBA" id="ARBA00004167"/>
    </source>
</evidence>
<dbReference type="Proteomes" id="UP000197068">
    <property type="component" value="Unassembled WGS sequence"/>
</dbReference>
<dbReference type="PANTHER" id="PTHR10264:SF19">
    <property type="entry name" value="AT06885P-RELATED"/>
    <property type="match status" value="1"/>
</dbReference>
<dbReference type="PRINTS" id="PR00721">
    <property type="entry name" value="STOMATIN"/>
</dbReference>
<dbReference type="EMBL" id="BDQM01000012">
    <property type="protein sequence ID" value="GAW96243.1"/>
    <property type="molecule type" value="Genomic_DNA"/>
</dbReference>
<dbReference type="SUPFAM" id="SSF117892">
    <property type="entry name" value="Band 7/SPFH domain"/>
    <property type="match status" value="1"/>
</dbReference>
<reference evidence="4 5" key="1">
    <citation type="submission" date="2017-06" db="EMBL/GenBank/DDBJ databases">
        <title>Whole Genome Sequences of Colwellia marinimaniae MTCD1.</title>
        <authorList>
            <person name="Kusumoto H."/>
            <person name="Inoue M."/>
            <person name="Tanikawa K."/>
            <person name="Maeji H."/>
            <person name="Cameron J.H."/>
            <person name="Bartlett D.H."/>
        </authorList>
    </citation>
    <scope>NUCLEOTIDE SEQUENCE [LARGE SCALE GENOMIC DNA]</scope>
    <source>
        <strain evidence="4 5">MTCD1</strain>
    </source>
</reference>
<gene>
    <name evidence="4" type="ORF">MTCD1_01857</name>
</gene>
<dbReference type="Gene3D" id="3.30.479.30">
    <property type="entry name" value="Band 7 domain"/>
    <property type="match status" value="1"/>
</dbReference>
<protein>
    <submittedName>
        <fullName evidence="4">Membrane protein</fullName>
    </submittedName>
</protein>
<name>A0ABQ0MV45_9GAMM</name>
<comment type="subcellular location">
    <subcellularLocation>
        <location evidence="1">Membrane</location>
        <topology evidence="1">Single-pass membrane protein</topology>
    </subcellularLocation>
</comment>
<dbReference type="PANTHER" id="PTHR10264">
    <property type="entry name" value="BAND 7 PROTEIN-RELATED"/>
    <property type="match status" value="1"/>
</dbReference>
<dbReference type="InterPro" id="IPR036013">
    <property type="entry name" value="Band_7/SPFH_dom_sf"/>
</dbReference>
<dbReference type="InterPro" id="IPR043202">
    <property type="entry name" value="Band-7_stomatin-like"/>
</dbReference>
<evidence type="ECO:0000259" key="3">
    <source>
        <dbReference type="SMART" id="SM00244"/>
    </source>
</evidence>
<dbReference type="Gene3D" id="6.10.250.2090">
    <property type="match status" value="1"/>
</dbReference>
<dbReference type="Pfam" id="PF01145">
    <property type="entry name" value="Band_7"/>
    <property type="match status" value="1"/>
</dbReference>
<dbReference type="SMART" id="SM00244">
    <property type="entry name" value="PHB"/>
    <property type="match status" value="1"/>
</dbReference>
<dbReference type="InterPro" id="IPR001107">
    <property type="entry name" value="Band_7"/>
</dbReference>
<feature type="domain" description="Band 7" evidence="3">
    <location>
        <begin position="25"/>
        <end position="182"/>
    </location>
</feature>
<evidence type="ECO:0000313" key="5">
    <source>
        <dbReference type="Proteomes" id="UP000197068"/>
    </source>
</evidence>
<comment type="similarity">
    <text evidence="2">Belongs to the band 7/mec-2 family.</text>
</comment>
<accession>A0ABQ0MV45</accession>
<organism evidence="4 5">
    <name type="scientific">Colwellia marinimaniae</name>
    <dbReference type="NCBI Taxonomy" id="1513592"/>
    <lineage>
        <taxon>Bacteria</taxon>
        <taxon>Pseudomonadati</taxon>
        <taxon>Pseudomonadota</taxon>
        <taxon>Gammaproteobacteria</taxon>
        <taxon>Alteromonadales</taxon>
        <taxon>Colwelliaceae</taxon>
        <taxon>Colwellia</taxon>
    </lineage>
</organism>
<comment type="caution">
    <text evidence="4">The sequence shown here is derived from an EMBL/GenBank/DDBJ whole genome shotgun (WGS) entry which is preliminary data.</text>
</comment>
<evidence type="ECO:0000256" key="2">
    <source>
        <dbReference type="ARBA" id="ARBA00008164"/>
    </source>
</evidence>
<dbReference type="InterPro" id="IPR001972">
    <property type="entry name" value="Stomatin_HflK_fam"/>
</dbReference>
<sequence length="270" mass="30537">MEILINTSMLMPIAIISLLLLFAFSMFRVLREYERGVIFFLGRFEKVKGPGLIIVIPIIQQMVRVDLRTVVMDVPSQDVISRDNVSVRVNAVIYFRVIDPQKAIINVENFLQATSQLAQTTLRSVLGQHELDEMLANRDMLNTDIQAILDARTDGWGIKVSNVEIKHVDLNETMIRAIARQAEAERTRRAKIIHASGEMEASTKLVEAANNLAKEPNAILLRYLQTLTEIAGEKNSTILFPMPMELMKGIFNQGDKPELKNDQHSKKPNN</sequence>
<dbReference type="CDD" id="cd08826">
    <property type="entry name" value="SPFH_eoslipins_u1"/>
    <property type="match status" value="1"/>
</dbReference>
<evidence type="ECO:0000313" key="4">
    <source>
        <dbReference type="EMBL" id="GAW96243.1"/>
    </source>
</evidence>
<proteinExistence type="inferred from homology"/>
<keyword evidence="5" id="KW-1185">Reference proteome</keyword>